<protein>
    <submittedName>
        <fullName evidence="9">Selenide, water dikinase SelD</fullName>
        <ecNumber evidence="9">2.7.9.3</ecNumber>
    </submittedName>
</protein>
<evidence type="ECO:0000259" key="8">
    <source>
        <dbReference type="Pfam" id="PF07992"/>
    </source>
</evidence>
<keyword evidence="1 9" id="KW-0808">Transferase</keyword>
<dbReference type="InterPro" id="IPR036921">
    <property type="entry name" value="PurM-like_N_sf"/>
</dbReference>
<dbReference type="EC" id="2.7.9.3" evidence="9"/>
<dbReference type="InterPro" id="IPR017584">
    <property type="entry name" value="Pyridine_nucleo_diS_OxRdtase_N"/>
</dbReference>
<evidence type="ECO:0000256" key="1">
    <source>
        <dbReference type="ARBA" id="ARBA00022679"/>
    </source>
</evidence>
<dbReference type="InterPro" id="IPR004536">
    <property type="entry name" value="SPS/SelD"/>
</dbReference>
<gene>
    <name evidence="9" type="primary">selD</name>
    <name evidence="9" type="ORF">FQP86_09190</name>
</gene>
<dbReference type="GO" id="GO:0016260">
    <property type="term" value="P:selenocysteine biosynthetic process"/>
    <property type="evidence" value="ECO:0007669"/>
    <property type="project" value="TreeGrafter"/>
</dbReference>
<dbReference type="Pfam" id="PF00586">
    <property type="entry name" value="AIRS"/>
    <property type="match status" value="1"/>
</dbReference>
<keyword evidence="4" id="KW-0067">ATP-binding</keyword>
<dbReference type="InterPro" id="IPR023753">
    <property type="entry name" value="FAD/NAD-binding_dom"/>
</dbReference>
<evidence type="ECO:0000259" key="7">
    <source>
        <dbReference type="Pfam" id="PF02769"/>
    </source>
</evidence>
<evidence type="ECO:0000313" key="10">
    <source>
        <dbReference type="Proteomes" id="UP000319941"/>
    </source>
</evidence>
<evidence type="ECO:0000256" key="2">
    <source>
        <dbReference type="ARBA" id="ARBA00022741"/>
    </source>
</evidence>
<dbReference type="GO" id="GO:0005524">
    <property type="term" value="F:ATP binding"/>
    <property type="evidence" value="ECO:0007669"/>
    <property type="project" value="UniProtKB-KW"/>
</dbReference>
<feature type="domain" description="FAD/NAD(P)-binding" evidence="8">
    <location>
        <begin position="10"/>
        <end position="328"/>
    </location>
</feature>
<organism evidence="9 10">
    <name type="scientific">Cobetia crustatorum</name>
    <dbReference type="NCBI Taxonomy" id="553385"/>
    <lineage>
        <taxon>Bacteria</taxon>
        <taxon>Pseudomonadati</taxon>
        <taxon>Pseudomonadota</taxon>
        <taxon>Gammaproteobacteria</taxon>
        <taxon>Oceanospirillales</taxon>
        <taxon>Halomonadaceae</taxon>
        <taxon>Cobetia</taxon>
    </lineage>
</organism>
<name>A0A558HM72_9GAMM</name>
<dbReference type="Gene3D" id="3.30.1330.10">
    <property type="entry name" value="PurM-like, N-terminal domain"/>
    <property type="match status" value="1"/>
</dbReference>
<dbReference type="GO" id="GO:0004756">
    <property type="term" value="F:selenide, water dikinase activity"/>
    <property type="evidence" value="ECO:0007669"/>
    <property type="project" value="UniProtKB-EC"/>
</dbReference>
<dbReference type="InterPro" id="IPR036676">
    <property type="entry name" value="PurM-like_C_sf"/>
</dbReference>
<dbReference type="Proteomes" id="UP000319941">
    <property type="component" value="Unassembled WGS sequence"/>
</dbReference>
<evidence type="ECO:0000256" key="5">
    <source>
        <dbReference type="ARBA" id="ARBA00023266"/>
    </source>
</evidence>
<evidence type="ECO:0000259" key="6">
    <source>
        <dbReference type="Pfam" id="PF00586"/>
    </source>
</evidence>
<dbReference type="Pfam" id="PF02769">
    <property type="entry name" value="AIRS_C"/>
    <property type="match status" value="1"/>
</dbReference>
<dbReference type="GO" id="GO:0016491">
    <property type="term" value="F:oxidoreductase activity"/>
    <property type="evidence" value="ECO:0007669"/>
    <property type="project" value="InterPro"/>
</dbReference>
<evidence type="ECO:0000256" key="3">
    <source>
        <dbReference type="ARBA" id="ARBA00022777"/>
    </source>
</evidence>
<dbReference type="GO" id="GO:0005737">
    <property type="term" value="C:cytoplasm"/>
    <property type="evidence" value="ECO:0007669"/>
    <property type="project" value="TreeGrafter"/>
</dbReference>
<evidence type="ECO:0000313" key="9">
    <source>
        <dbReference type="EMBL" id="TVU70225.1"/>
    </source>
</evidence>
<dbReference type="Gene3D" id="3.90.650.10">
    <property type="entry name" value="PurM-like C-terminal domain"/>
    <property type="match status" value="1"/>
</dbReference>
<dbReference type="NCBIfam" id="TIGR00476">
    <property type="entry name" value="selD"/>
    <property type="match status" value="1"/>
</dbReference>
<dbReference type="SUPFAM" id="SSF51905">
    <property type="entry name" value="FAD/NAD(P)-binding domain"/>
    <property type="match status" value="2"/>
</dbReference>
<dbReference type="EMBL" id="VNFH01000006">
    <property type="protein sequence ID" value="TVU70225.1"/>
    <property type="molecule type" value="Genomic_DNA"/>
</dbReference>
<dbReference type="NCBIfam" id="TIGR03169">
    <property type="entry name" value="Nterm_to_SelD"/>
    <property type="match status" value="1"/>
</dbReference>
<dbReference type="OrthoDB" id="9767928at2"/>
<keyword evidence="10" id="KW-1185">Reference proteome</keyword>
<dbReference type="PANTHER" id="PTHR10256:SF0">
    <property type="entry name" value="INACTIVE SELENIDE, WATER DIKINASE-LIKE PROTEIN-RELATED"/>
    <property type="match status" value="1"/>
</dbReference>
<dbReference type="PANTHER" id="PTHR10256">
    <property type="entry name" value="SELENIDE, WATER DIKINASE"/>
    <property type="match status" value="1"/>
</dbReference>
<proteinExistence type="predicted"/>
<keyword evidence="2" id="KW-0547">Nucleotide-binding</keyword>
<comment type="caution">
    <text evidence="9">The sequence shown here is derived from an EMBL/GenBank/DDBJ whole genome shotgun (WGS) entry which is preliminary data.</text>
</comment>
<dbReference type="STRING" id="553385.GCA_000591415_02816"/>
<dbReference type="InterPro" id="IPR016188">
    <property type="entry name" value="PurM-like_N"/>
</dbReference>
<evidence type="ECO:0000256" key="4">
    <source>
        <dbReference type="ARBA" id="ARBA00022840"/>
    </source>
</evidence>
<keyword evidence="5" id="KW-0711">Selenium</keyword>
<keyword evidence="3 9" id="KW-0418">Kinase</keyword>
<dbReference type="InterPro" id="IPR036188">
    <property type="entry name" value="FAD/NAD-bd_sf"/>
</dbReference>
<dbReference type="Pfam" id="PF07992">
    <property type="entry name" value="Pyr_redox_2"/>
    <property type="match status" value="1"/>
</dbReference>
<feature type="domain" description="PurM-like N-terminal" evidence="6">
    <location>
        <begin position="508"/>
        <end position="616"/>
    </location>
</feature>
<dbReference type="AlphaFoldDB" id="A0A558HM72"/>
<feature type="domain" description="PurM-like C-terminal" evidence="7">
    <location>
        <begin position="631"/>
        <end position="804"/>
    </location>
</feature>
<dbReference type="SUPFAM" id="SSF56042">
    <property type="entry name" value="PurM C-terminal domain-like"/>
    <property type="match status" value="1"/>
</dbReference>
<dbReference type="InterPro" id="IPR010918">
    <property type="entry name" value="PurM-like_C_dom"/>
</dbReference>
<dbReference type="SUPFAM" id="SSF55326">
    <property type="entry name" value="PurM N-terminal domain-like"/>
    <property type="match status" value="1"/>
</dbReference>
<sequence length="814" mass="87067">MPAQAPVVRDIVLIGGGHSHVGVLMRFAMQPEPGVRLTVICRDTDTPYSGMLPGYVAGHYSFDDVHIDLRRLCQFAGARFYRTHVTAIDREEQRVICHARPAVGYDLLSINIGSTPRLDHIQGIGDPEALDAPVVAVKPISTFQQRWLNLLERARAAQHPLEIVLVGGGAGGVELLLAIQQRLAHEMPAGLLPRLTLITRGKRLLPTHATEVGDMLAATLRERGITVHFGEEINAVESATEALAVSTLGSTTPSSTTPSARSQRLLISTSGKHYPADEAIWVTRAGGARWLEQTGLSLDDDGFLKVRDTLQTLDDAAIFAAGDIAHQVNHPREKAGVFAVRQSRPLADNLRRAIRGEPLKDYVPQTRWLALISTGDRAAIASRGRLGVISPQLRPWLWRWKDHIDHKFMTRFNDLPSMQNASANRGGLLALAERCRNAWQALAGASGRLHPHLTAELDEQEARQALSALAMRCGGCGAKVGANVLSRALASLSPLENADVLVGLHAPDDAAIVRVPDGQALVHSVDFFRAFIDDPYLFGRIAANHALGDLYAMGARPHTATAIATVPQGVERKIEPLVRELMQGATDVLNAAGCSLVGGHTGEGQELALGFALNGLVDESMTDVTCKGGMQPGEVLLLTKALGTGTLLAAHARLEARGRWIDGALDSMQQSSQQAADILRAHHASASTDVTGFGLLGHLVEMTRASGVDAELDITALPILDGAEDCVARGVVSSLQPANLRLKRALKDPQTLLDHPRYPLLFDPQTAGGLLASVPLAHAEPCLAALKAAGYSASAIIGRVREQGDALAPISVTR</sequence>
<accession>A0A558HM72</accession>
<dbReference type="CDD" id="cd02195">
    <property type="entry name" value="SelD"/>
    <property type="match status" value="1"/>
</dbReference>
<reference evidence="9 10" key="1">
    <citation type="submission" date="2019-07" db="EMBL/GenBank/DDBJ databases">
        <title>Diversity of Bacteria from Kongsfjorden, Arctic.</title>
        <authorList>
            <person name="Yu Y."/>
        </authorList>
    </citation>
    <scope>NUCLEOTIDE SEQUENCE [LARGE SCALE GENOMIC DNA]</scope>
    <source>
        <strain evidence="9 10">SM1923</strain>
    </source>
</reference>
<dbReference type="Gene3D" id="3.50.50.100">
    <property type="match status" value="1"/>
</dbReference>